<name>A0A166A7T3_9AGAM</name>
<organism evidence="1 2">
    <name type="scientific">Sistotremastrum suecicum HHB10207 ss-3</name>
    <dbReference type="NCBI Taxonomy" id="1314776"/>
    <lineage>
        <taxon>Eukaryota</taxon>
        <taxon>Fungi</taxon>
        <taxon>Dikarya</taxon>
        <taxon>Basidiomycota</taxon>
        <taxon>Agaricomycotina</taxon>
        <taxon>Agaricomycetes</taxon>
        <taxon>Sistotremastrales</taxon>
        <taxon>Sistotremastraceae</taxon>
        <taxon>Sistotremastrum</taxon>
    </lineage>
</organism>
<evidence type="ECO:0000313" key="2">
    <source>
        <dbReference type="Proteomes" id="UP000076798"/>
    </source>
</evidence>
<dbReference type="EMBL" id="KV428154">
    <property type="protein sequence ID" value="KZT35050.1"/>
    <property type="molecule type" value="Genomic_DNA"/>
</dbReference>
<reference evidence="1 2" key="1">
    <citation type="journal article" date="2016" name="Mol. Biol. Evol.">
        <title>Comparative Genomics of Early-Diverging Mushroom-Forming Fungi Provides Insights into the Origins of Lignocellulose Decay Capabilities.</title>
        <authorList>
            <person name="Nagy L.G."/>
            <person name="Riley R."/>
            <person name="Tritt A."/>
            <person name="Adam C."/>
            <person name="Daum C."/>
            <person name="Floudas D."/>
            <person name="Sun H."/>
            <person name="Yadav J.S."/>
            <person name="Pangilinan J."/>
            <person name="Larsson K.H."/>
            <person name="Matsuura K."/>
            <person name="Barry K."/>
            <person name="Labutti K."/>
            <person name="Kuo R."/>
            <person name="Ohm R.A."/>
            <person name="Bhattacharya S.S."/>
            <person name="Shirouzu T."/>
            <person name="Yoshinaga Y."/>
            <person name="Martin F.M."/>
            <person name="Grigoriev I.V."/>
            <person name="Hibbett D.S."/>
        </authorList>
    </citation>
    <scope>NUCLEOTIDE SEQUENCE [LARGE SCALE GENOMIC DNA]</scope>
    <source>
        <strain evidence="1 2">HHB10207 ss-3</strain>
    </source>
</reference>
<dbReference type="Proteomes" id="UP000076798">
    <property type="component" value="Unassembled WGS sequence"/>
</dbReference>
<protein>
    <submittedName>
        <fullName evidence="1">Uncharacterized protein</fullName>
    </submittedName>
</protein>
<feature type="non-terminal residue" evidence="1">
    <location>
        <position position="616"/>
    </location>
</feature>
<proteinExistence type="predicted"/>
<dbReference type="SUPFAM" id="SSF52047">
    <property type="entry name" value="RNI-like"/>
    <property type="match status" value="1"/>
</dbReference>
<dbReference type="AlphaFoldDB" id="A0A166A7T3"/>
<evidence type="ECO:0000313" key="1">
    <source>
        <dbReference type="EMBL" id="KZT35050.1"/>
    </source>
</evidence>
<gene>
    <name evidence="1" type="ORF">SISSUDRAFT_1051932</name>
</gene>
<dbReference type="OrthoDB" id="2692326at2759"/>
<keyword evidence="2" id="KW-1185">Reference proteome</keyword>
<dbReference type="InterPro" id="IPR032675">
    <property type="entry name" value="LRR_dom_sf"/>
</dbReference>
<sequence>MQVFSPSLISHTFSAAAAPLLIDAGLDSQSVSSPEDSLLHPLLRRVEEEAYRLASDNERESIQEADWYMLNIQNKIWNSLSVVRAHVNATLNRRIPIARLPPEIIAKTFEFYLVEWFEKFQFAAPLNSGQFSPNLYPSRVLLRREWFAILQVCQTWRDIVTTTPTLFTTIDLDWHPSIVDFFWRCSGTKLPLCIHIPEFSHRFRVSLGILCQTRTEDNTELLRDLISRTQELHIRDVISFSREFPDGFHASAPLLRSLTIKMVMSVVDELIIPEDPMTVVVDSGDLRNHLFRDMTAQLQTLELSGLGFTKDWLACVSLTTVSVHFGDDWYQLTREASPFTHLAELPNLEILYFSDSQGTNYSTTVVQMGSVLTFNRLHTLTFLNIVDGTLRSAFTWLDLPALRQFNLLCGYQRHNHYIRKRADQSDPFFMPWECTWLHRILERATHIRLSLDGPNNVHTAHERQNSGDDYATLVFTESSSDDVPSFKMTLDGTHGFVPVNKDSEYYDMLFATLTHCLRHWVASVTSMLITGISTQKNIPRVAILLPFFQRCRDLTSLAVKNCNAGRIITALSSGNMIDVAAPAVRKMQLHGCSLNPAALGCLLREREASGLVVTEI</sequence>
<accession>A0A166A7T3</accession>
<dbReference type="Gene3D" id="3.80.10.10">
    <property type="entry name" value="Ribonuclease Inhibitor"/>
    <property type="match status" value="1"/>
</dbReference>